<gene>
    <name evidence="1" type="ORF">NWP23_03610</name>
</gene>
<evidence type="ECO:0000313" key="2">
    <source>
        <dbReference type="Proteomes" id="UP001159370"/>
    </source>
</evidence>
<protein>
    <submittedName>
        <fullName evidence="1">Uncharacterized protein</fullName>
    </submittedName>
</protein>
<sequence>MTAVSDNGGLNLKAKMRSELAGGIKLVKAAGELESDRTSTSFNVGANKLILKSQRDLGNIDIAAMSSIAPNMEISVGADVVLNAPLNSNSLVVTSTGYFDADGTLKGGSLRTNGAALTSENITLNALKDIDVEISGQNTTLIAGVADGCNININATGSNLTAVTARGKQINITADTMNADDVQGDKVSLTANTLNNVIATGTEINITANGTITTSNTGITANFLSVNGTGNIGGEGNVVQTAVSQLNVSDTGGNAYIHNQGEMMASSINLSGSLYLENVGALTMG</sequence>
<dbReference type="AlphaFoldDB" id="A0AA43GWV3"/>
<comment type="caution">
    <text evidence="1">The sequence shown here is derived from an EMBL/GenBank/DDBJ whole genome shotgun (WGS) entry which is preliminary data.</text>
</comment>
<dbReference type="EMBL" id="JANQDL010000027">
    <property type="protein sequence ID" value="MDH6062888.1"/>
    <property type="molecule type" value="Genomic_DNA"/>
</dbReference>
<name>A0AA43GWV3_9CYAN</name>
<accession>A0AA43GWV3</accession>
<dbReference type="RefSeq" id="WP_280700440.1">
    <property type="nucleotide sequence ID" value="NZ_JANQDL010000027.1"/>
</dbReference>
<proteinExistence type="predicted"/>
<dbReference type="Proteomes" id="UP001159370">
    <property type="component" value="Unassembled WGS sequence"/>
</dbReference>
<organism evidence="1 2">
    <name type="scientific">Umezakia ovalisporum FSS-62</name>
    <dbReference type="NCBI Taxonomy" id="2971776"/>
    <lineage>
        <taxon>Bacteria</taxon>
        <taxon>Bacillati</taxon>
        <taxon>Cyanobacteriota</taxon>
        <taxon>Cyanophyceae</taxon>
        <taxon>Nostocales</taxon>
        <taxon>Nodulariaceae</taxon>
        <taxon>Umezakia</taxon>
    </lineage>
</organism>
<evidence type="ECO:0000313" key="1">
    <source>
        <dbReference type="EMBL" id="MDH6062888.1"/>
    </source>
</evidence>
<reference evidence="1 2" key="1">
    <citation type="journal article" date="2023" name="J. Phycol.">
        <title>Chrysosporum ovalisporum is synonymous with the true-branching cyanobacterium Umezakia natans (Nostocales/Aphanizomenonaceae).</title>
        <authorList>
            <person name="McGregor G.B."/>
            <person name="Sendall B.C."/>
            <person name="Niiyama Y."/>
            <person name="Tuji A."/>
            <person name="Willis A."/>
        </authorList>
    </citation>
    <scope>NUCLEOTIDE SEQUENCE [LARGE SCALE GENOMIC DNA]</scope>
    <source>
        <strain evidence="1 2">FSS-62</strain>
    </source>
</reference>